<dbReference type="PROSITE" id="PS50943">
    <property type="entry name" value="HTH_CROC1"/>
    <property type="match status" value="1"/>
</dbReference>
<evidence type="ECO:0000313" key="2">
    <source>
        <dbReference type="EMBL" id="VVQ06380.1"/>
    </source>
</evidence>
<dbReference type="AlphaFoldDB" id="A0A5E7U6K4"/>
<protein>
    <recommendedName>
        <fullName evidence="1">HTH cro/C1-type domain-containing protein</fullName>
    </recommendedName>
</protein>
<dbReference type="Gene3D" id="1.10.260.40">
    <property type="entry name" value="lambda repressor-like DNA-binding domains"/>
    <property type="match status" value="1"/>
</dbReference>
<dbReference type="GO" id="GO:0003677">
    <property type="term" value="F:DNA binding"/>
    <property type="evidence" value="ECO:0007669"/>
    <property type="project" value="InterPro"/>
</dbReference>
<dbReference type="EMBL" id="CABVIY010000007">
    <property type="protein sequence ID" value="VVQ06380.1"/>
    <property type="molecule type" value="Genomic_DNA"/>
</dbReference>
<name>A0A5E7U6K4_PSEFL</name>
<dbReference type="InterPro" id="IPR010982">
    <property type="entry name" value="Lambda_DNA-bd_dom_sf"/>
</dbReference>
<proteinExistence type="predicted"/>
<evidence type="ECO:0000259" key="1">
    <source>
        <dbReference type="PROSITE" id="PS50943"/>
    </source>
</evidence>
<organism evidence="2 3">
    <name type="scientific">Pseudomonas fluorescens</name>
    <dbReference type="NCBI Taxonomy" id="294"/>
    <lineage>
        <taxon>Bacteria</taxon>
        <taxon>Pseudomonadati</taxon>
        <taxon>Pseudomonadota</taxon>
        <taxon>Gammaproteobacteria</taxon>
        <taxon>Pseudomonadales</taxon>
        <taxon>Pseudomonadaceae</taxon>
        <taxon>Pseudomonas</taxon>
    </lineage>
</organism>
<feature type="domain" description="HTH cro/C1-type" evidence="1">
    <location>
        <begin position="70"/>
        <end position="107"/>
    </location>
</feature>
<gene>
    <name evidence="2" type="ORF">PS918_04714</name>
</gene>
<evidence type="ECO:0000313" key="3">
    <source>
        <dbReference type="Proteomes" id="UP000326611"/>
    </source>
</evidence>
<accession>A0A5E7U6K4</accession>
<dbReference type="CDD" id="cd00093">
    <property type="entry name" value="HTH_XRE"/>
    <property type="match status" value="1"/>
</dbReference>
<dbReference type="InterPro" id="IPR001387">
    <property type="entry name" value="Cro/C1-type_HTH"/>
</dbReference>
<dbReference type="SMART" id="SM00530">
    <property type="entry name" value="HTH_XRE"/>
    <property type="match status" value="1"/>
</dbReference>
<dbReference type="Proteomes" id="UP000326611">
    <property type="component" value="Unassembled WGS sequence"/>
</dbReference>
<reference evidence="2 3" key="1">
    <citation type="submission" date="2019-09" db="EMBL/GenBank/DDBJ databases">
        <authorList>
            <person name="Chandra G."/>
            <person name="Truman W A."/>
        </authorList>
    </citation>
    <scope>NUCLEOTIDE SEQUENCE [LARGE SCALE GENOMIC DNA]</scope>
    <source>
        <strain evidence="2">PS918</strain>
    </source>
</reference>
<sequence length="126" mass="13744">MPTRQVLLSYGVNMDIQIITREGEPEYAVLPWAQYQALLKAAGINEAPPRPAPAPLAATQDPILPGLDQLRSLREGKGIAIEALARTVGISPSYLAMIESGERQPDAAIRRSLAWELTVPGWRDES</sequence>
<dbReference type="SUPFAM" id="SSF47413">
    <property type="entry name" value="lambda repressor-like DNA-binding domains"/>
    <property type="match status" value="1"/>
</dbReference>
<dbReference type="Pfam" id="PF01381">
    <property type="entry name" value="HTH_3"/>
    <property type="match status" value="1"/>
</dbReference>